<comment type="caution">
    <text evidence="1">The sequence shown here is derived from an EMBL/GenBank/DDBJ whole genome shotgun (WGS) entry which is preliminary data.</text>
</comment>
<proteinExistence type="predicted"/>
<gene>
    <name evidence="1" type="ORF">D0C36_21475</name>
</gene>
<accession>A0A372NPR8</accession>
<name>A0A372NPR8_9SPHI</name>
<organism evidence="1 2">
    <name type="scientific">Mucilaginibacter conchicola</name>
    <dbReference type="NCBI Taxonomy" id="2303333"/>
    <lineage>
        <taxon>Bacteria</taxon>
        <taxon>Pseudomonadati</taxon>
        <taxon>Bacteroidota</taxon>
        <taxon>Sphingobacteriia</taxon>
        <taxon>Sphingobacteriales</taxon>
        <taxon>Sphingobacteriaceae</taxon>
        <taxon>Mucilaginibacter</taxon>
    </lineage>
</organism>
<keyword evidence="2" id="KW-1185">Reference proteome</keyword>
<dbReference type="EMBL" id="QWDC01000004">
    <property type="protein sequence ID" value="RFZ90365.1"/>
    <property type="molecule type" value="Genomic_DNA"/>
</dbReference>
<evidence type="ECO:0000313" key="1">
    <source>
        <dbReference type="EMBL" id="RFZ90365.1"/>
    </source>
</evidence>
<evidence type="ECO:0008006" key="3">
    <source>
        <dbReference type="Google" id="ProtNLM"/>
    </source>
</evidence>
<evidence type="ECO:0000313" key="2">
    <source>
        <dbReference type="Proteomes" id="UP000264217"/>
    </source>
</evidence>
<dbReference type="Proteomes" id="UP000264217">
    <property type="component" value="Unassembled WGS sequence"/>
</dbReference>
<dbReference type="AlphaFoldDB" id="A0A372NPR8"/>
<reference evidence="1 2" key="1">
    <citation type="submission" date="2018-08" db="EMBL/GenBank/DDBJ databases">
        <title>Mucilaginibacter sp. MYSH2.</title>
        <authorList>
            <person name="Seo T."/>
        </authorList>
    </citation>
    <scope>NUCLEOTIDE SEQUENCE [LARGE SCALE GENOMIC DNA]</scope>
    <source>
        <strain evidence="1 2">MYSH2</strain>
    </source>
</reference>
<protein>
    <recommendedName>
        <fullName evidence="3">Lipocalin-like domain-containing protein</fullName>
    </recommendedName>
</protein>
<sequence>MVKNMRYPLIAVLALVFFVINSCKRDNTDNISVLLTSGYWQLGSLTRLDYLGSTPLADTTYVCDSVQTFTFNKDNTCTFENFGCAANVVTGKWSLSSTRTFLISDLTEPDSTGKPYQPFINARINNLGDYSLVLETGDIQNYYDATDRRTLYRWGFVRKRTSTK</sequence>